<dbReference type="InterPro" id="IPR004559">
    <property type="entry name" value="HemW-like"/>
</dbReference>
<keyword evidence="5" id="KW-0408">Iron</keyword>
<evidence type="ECO:0000256" key="7">
    <source>
        <dbReference type="ARBA" id="ARBA00023186"/>
    </source>
</evidence>
<evidence type="ECO:0000256" key="4">
    <source>
        <dbReference type="ARBA" id="ARBA00022723"/>
    </source>
</evidence>
<evidence type="ECO:0000256" key="2">
    <source>
        <dbReference type="ARBA" id="ARBA00022617"/>
    </source>
</evidence>
<gene>
    <name evidence="9" type="primary">hemN_1</name>
    <name evidence="9" type="ORF">CI610_00285</name>
</gene>
<keyword evidence="7" id="KW-0143">Chaperone</keyword>
<comment type="caution">
    <text evidence="9">The sequence shown here is derived from an EMBL/GenBank/DDBJ whole genome shotgun (WGS) entry which is preliminary data.</text>
</comment>
<dbReference type="SFLD" id="SFLDS00029">
    <property type="entry name" value="Radical_SAM"/>
    <property type="match status" value="1"/>
</dbReference>
<dbReference type="Pfam" id="PF04055">
    <property type="entry name" value="Radical_SAM"/>
    <property type="match status" value="1"/>
</dbReference>
<feature type="domain" description="Radical SAM core" evidence="8">
    <location>
        <begin position="1"/>
        <end position="234"/>
    </location>
</feature>
<keyword evidence="6" id="KW-0411">Iron-sulfur</keyword>
<dbReference type="PANTHER" id="PTHR13932:SF5">
    <property type="entry name" value="RADICAL S-ADENOSYL METHIONINE DOMAIN-CONTAINING PROTEIN 1, MITOCHONDRIAL"/>
    <property type="match status" value="1"/>
</dbReference>
<dbReference type="GO" id="GO:0046872">
    <property type="term" value="F:metal ion binding"/>
    <property type="evidence" value="ECO:0007669"/>
    <property type="project" value="UniProtKB-KW"/>
</dbReference>
<dbReference type="InterPro" id="IPR006638">
    <property type="entry name" value="Elp3/MiaA/NifB-like_rSAM"/>
</dbReference>
<evidence type="ECO:0000256" key="1">
    <source>
        <dbReference type="ARBA" id="ARBA00006100"/>
    </source>
</evidence>
<dbReference type="InterPro" id="IPR013785">
    <property type="entry name" value="Aldolase_TIM"/>
</dbReference>
<keyword evidence="9" id="KW-0560">Oxidoreductase</keyword>
<proteinExistence type="inferred from homology"/>
<dbReference type="SMART" id="SM00729">
    <property type="entry name" value="Elp3"/>
    <property type="match status" value="1"/>
</dbReference>
<dbReference type="GO" id="GO:0051539">
    <property type="term" value="F:4 iron, 4 sulfur cluster binding"/>
    <property type="evidence" value="ECO:0007669"/>
    <property type="project" value="InterPro"/>
</dbReference>
<dbReference type="SFLD" id="SFLDF00562">
    <property type="entry name" value="HemN-like__clustered_with_heat"/>
    <property type="match status" value="1"/>
</dbReference>
<evidence type="ECO:0000256" key="3">
    <source>
        <dbReference type="ARBA" id="ARBA00022691"/>
    </source>
</evidence>
<dbReference type="GO" id="GO:0006779">
    <property type="term" value="P:porphyrin-containing compound biosynthetic process"/>
    <property type="evidence" value="ECO:0007669"/>
    <property type="project" value="InterPro"/>
</dbReference>
<dbReference type="InterPro" id="IPR007197">
    <property type="entry name" value="rSAM"/>
</dbReference>
<dbReference type="NCBIfam" id="TIGR00539">
    <property type="entry name" value="hemN_rel"/>
    <property type="match status" value="1"/>
</dbReference>
<evidence type="ECO:0000259" key="8">
    <source>
        <dbReference type="PROSITE" id="PS51918"/>
    </source>
</evidence>
<dbReference type="SFLD" id="SFLDF00288">
    <property type="entry name" value="HemN-like__clustered_with_nucl"/>
    <property type="match status" value="1"/>
</dbReference>
<dbReference type="EMBL" id="NSIT01000007">
    <property type="protein sequence ID" value="PJE80735.1"/>
    <property type="molecule type" value="Genomic_DNA"/>
</dbReference>
<dbReference type="PANTHER" id="PTHR13932">
    <property type="entry name" value="COPROPORPHYRINIGEN III OXIDASE"/>
    <property type="match status" value="1"/>
</dbReference>
<accession>A0A2H9TBW0</accession>
<protein>
    <submittedName>
        <fullName evidence="9">Oxygen-independent coproporphyrinogen-III oxidase-like protein YqeR</fullName>
        <ecNumber evidence="9">1.3.99.-</ecNumber>
    </submittedName>
</protein>
<dbReference type="EC" id="1.3.99.-" evidence="9"/>
<dbReference type="InterPro" id="IPR058240">
    <property type="entry name" value="rSAM_sf"/>
</dbReference>
<comment type="similarity">
    <text evidence="1">Belongs to the anaerobic coproporphyrinogen-III oxidase family. HemW subfamily.</text>
</comment>
<evidence type="ECO:0000256" key="5">
    <source>
        <dbReference type="ARBA" id="ARBA00023004"/>
    </source>
</evidence>
<keyword evidence="3" id="KW-0949">S-adenosyl-L-methionine</keyword>
<dbReference type="Gene3D" id="3.20.20.70">
    <property type="entry name" value="Aldolase class I"/>
    <property type="match status" value="1"/>
</dbReference>
<dbReference type="InterPro" id="IPR034505">
    <property type="entry name" value="Coproporphyrinogen-III_oxidase"/>
</dbReference>
<dbReference type="GO" id="GO:0004109">
    <property type="term" value="F:coproporphyrinogen oxidase activity"/>
    <property type="evidence" value="ECO:0007669"/>
    <property type="project" value="InterPro"/>
</dbReference>
<keyword evidence="4" id="KW-0479">Metal-binding</keyword>
<name>A0A2H9TBW0_9ZZZZ</name>
<sequence length="379" mass="42880">MLKLPPLSLYIHVPWCIRKCPYCDFNSHAVKTDIPETDYLNQLLWDLKQELPKVQERELHSIFVGGGTPSLLSPKGYQWLFARIAELIPFSTSMEITMEANPGACEYGALDRYVEAGINRFSFGVQSFQNDKLKALGRIHSAEEAIKAIKALKATGVPNFNIDLMHGLPGQSVADALTDLQQAITLEPAHISWYQLTIEPNTVFYSRPPQLPNDEKLWNIQEQGQALLATAGFQQYEISAYAGKNQNRSQHNLNYWQFGDYLGIGAGAHGKWTDQHTSAVFRNRKTRMPKDYLETQDSFEAGVRQLTAEDLRLECLMNSLRLNDGMEASLYTERTGMALSTLQPGWQHAIDMKLMEKGNRLKATTQGRLFLNDLLAYFT</sequence>
<keyword evidence="2" id="KW-0349">Heme</keyword>
<dbReference type="GO" id="GO:0005737">
    <property type="term" value="C:cytoplasm"/>
    <property type="evidence" value="ECO:0007669"/>
    <property type="project" value="InterPro"/>
</dbReference>
<dbReference type="InterPro" id="IPR010723">
    <property type="entry name" value="HemN_C"/>
</dbReference>
<dbReference type="Pfam" id="PF06969">
    <property type="entry name" value="HemN_C"/>
    <property type="match status" value="1"/>
</dbReference>
<organism evidence="9">
    <name type="scientific">invertebrate metagenome</name>
    <dbReference type="NCBI Taxonomy" id="1711999"/>
    <lineage>
        <taxon>unclassified sequences</taxon>
        <taxon>metagenomes</taxon>
        <taxon>organismal metagenomes</taxon>
    </lineage>
</organism>
<evidence type="ECO:0000256" key="6">
    <source>
        <dbReference type="ARBA" id="ARBA00023014"/>
    </source>
</evidence>
<dbReference type="SUPFAM" id="SSF102114">
    <property type="entry name" value="Radical SAM enzymes"/>
    <property type="match status" value="1"/>
</dbReference>
<dbReference type="AlphaFoldDB" id="A0A2H9TBW0"/>
<dbReference type="CDD" id="cd01335">
    <property type="entry name" value="Radical_SAM"/>
    <property type="match status" value="1"/>
</dbReference>
<reference evidence="9" key="1">
    <citation type="journal article" date="2017" name="Appl. Environ. Microbiol.">
        <title>Molecular characterization of an Endozoicomonas-like organism causing infection in king scallop Pecten maximus L.</title>
        <authorList>
            <person name="Cano I."/>
            <person name="van Aerle R."/>
            <person name="Ross S."/>
            <person name="Verner-Jeffreys D.W."/>
            <person name="Paley R.K."/>
            <person name="Rimmer G."/>
            <person name="Ryder D."/>
            <person name="Hooper P."/>
            <person name="Stone D."/>
            <person name="Feist S.W."/>
        </authorList>
    </citation>
    <scope>NUCLEOTIDE SEQUENCE</scope>
</reference>
<dbReference type="PROSITE" id="PS51918">
    <property type="entry name" value="RADICAL_SAM"/>
    <property type="match status" value="1"/>
</dbReference>
<dbReference type="SFLD" id="SFLDG01065">
    <property type="entry name" value="anaerobic_coproporphyrinogen-I"/>
    <property type="match status" value="1"/>
</dbReference>
<evidence type="ECO:0000313" key="9">
    <source>
        <dbReference type="EMBL" id="PJE80735.1"/>
    </source>
</evidence>